<protein>
    <submittedName>
        <fullName evidence="2">VTC domain-containing protein</fullName>
    </submittedName>
</protein>
<reference evidence="2 3" key="1">
    <citation type="submission" date="2019-07" db="EMBL/GenBank/DDBJ databases">
        <title>SAR11 Genome Evolution.</title>
        <authorList>
            <person name="Giovannoni S."/>
        </authorList>
    </citation>
    <scope>NUCLEOTIDE SEQUENCE [LARGE SCALE GENOMIC DNA]</scope>
    <source>
        <strain evidence="2 3">HTCC9565</strain>
    </source>
</reference>
<dbReference type="InterPro" id="IPR018966">
    <property type="entry name" value="VTC_domain"/>
</dbReference>
<sequence length="224" mass="26545">MINKIDRFERKWIYRKSDNLTLINSLIRSKLFFNFHHPSRKVNSIYFDTNNYSSIRQNLDGISEKKKIRVRWYGDKKNITDPILEIKSKKGSETKKEIFKIDELNELKFPDFNNLKLIKDIVNSKNKSKNILHPILTTNYDRHYLVSNSGIVRATIDYNLKSIYLKNMSQIEIVKNFASTCILEIKYPTNLDKYVRRNLSEITLRLSKNSKFINSAFTLPSYFS</sequence>
<organism evidence="2 3">
    <name type="scientific">Pelagibacter ubique</name>
    <dbReference type="NCBI Taxonomy" id="198252"/>
    <lineage>
        <taxon>Bacteria</taxon>
        <taxon>Pseudomonadati</taxon>
        <taxon>Pseudomonadota</taxon>
        <taxon>Alphaproteobacteria</taxon>
        <taxon>Candidatus Pelagibacterales</taxon>
        <taxon>Candidatus Pelagibacteraceae</taxon>
        <taxon>Candidatus Pelagibacter</taxon>
    </lineage>
</organism>
<dbReference type="RefSeq" id="WP_169036107.1">
    <property type="nucleotide sequence ID" value="NZ_LANA01000001.1"/>
</dbReference>
<evidence type="ECO:0000259" key="1">
    <source>
        <dbReference type="Pfam" id="PF09359"/>
    </source>
</evidence>
<evidence type="ECO:0000313" key="2">
    <source>
        <dbReference type="EMBL" id="NMN67623.1"/>
    </source>
</evidence>
<proteinExistence type="predicted"/>
<gene>
    <name evidence="2" type="ORF">VP91_00007700</name>
</gene>
<dbReference type="Gene3D" id="3.20.100.30">
    <property type="entry name" value="VTC, catalytic tunnel domain"/>
    <property type="match status" value="1"/>
</dbReference>
<dbReference type="Pfam" id="PF09359">
    <property type="entry name" value="VTC"/>
    <property type="match status" value="1"/>
</dbReference>
<keyword evidence="3" id="KW-1185">Reference proteome</keyword>
<dbReference type="Proteomes" id="UP001166004">
    <property type="component" value="Unassembled WGS sequence"/>
</dbReference>
<dbReference type="EMBL" id="LANA01000001">
    <property type="protein sequence ID" value="NMN67623.1"/>
    <property type="molecule type" value="Genomic_DNA"/>
</dbReference>
<feature type="domain" description="VTC" evidence="1">
    <location>
        <begin position="9"/>
        <end position="215"/>
    </location>
</feature>
<comment type="caution">
    <text evidence="2">The sequence shown here is derived from an EMBL/GenBank/DDBJ whole genome shotgun (WGS) entry which is preliminary data.</text>
</comment>
<dbReference type="InterPro" id="IPR042267">
    <property type="entry name" value="VTC_sf"/>
</dbReference>
<evidence type="ECO:0000313" key="3">
    <source>
        <dbReference type="Proteomes" id="UP001166004"/>
    </source>
</evidence>
<name>A0ABX1T3K2_PELUQ</name>
<accession>A0ABX1T3K2</accession>